<comment type="caution">
    <text evidence="1">The sequence shown here is derived from an EMBL/GenBank/DDBJ whole genome shotgun (WGS) entry which is preliminary data.</text>
</comment>
<dbReference type="InterPro" id="IPR032675">
    <property type="entry name" value="LRR_dom_sf"/>
</dbReference>
<name>A0A8H5GXL8_9AGAR</name>
<dbReference type="AlphaFoldDB" id="A0A8H5GXL8"/>
<dbReference type="Gene3D" id="3.80.10.10">
    <property type="entry name" value="Ribonuclease Inhibitor"/>
    <property type="match status" value="1"/>
</dbReference>
<keyword evidence="2" id="KW-1185">Reference proteome</keyword>
<dbReference type="OrthoDB" id="2269034at2759"/>
<dbReference type="Proteomes" id="UP000559256">
    <property type="component" value="Unassembled WGS sequence"/>
</dbReference>
<accession>A0A8H5GXL8</accession>
<dbReference type="EMBL" id="JAACJM010000004">
    <property type="protein sequence ID" value="KAF5373023.1"/>
    <property type="molecule type" value="Genomic_DNA"/>
</dbReference>
<gene>
    <name evidence="1" type="ORF">D9758_001541</name>
</gene>
<sequence>MGRLKRTVGCLKAGLDGLNLNGIDLFKALRVFSEFSPPLVPVLLKELEFVAHINLFEDNLFFEMAVSRQMTKKANLKSARWRNVSLGTSVTEKSIPALYDGRSFPLLETMAIMHDVSLRENHPNYTFSTKLLDSAPFITHLEVDSLGHFHLDNSAIQVLNRFPNLRSLVYDLKHHWAVPFSVTPLQQSNFLHLTELEFRLMFAALIDGSTLPALTRLTITNNGLSYNLRFFRAPWPSEKISRFFERSRCSLKILHLDYIPLSDGDLLSLLKVNPALEELRVKEVNREEYTDYFRLQDTITPSLLMALCVSSALSPPLVPGLEKLADGNLFDDDLTLEMVVSRSWMSKKGKGIALASESQKALKSVTSICVLGRALRTGVKSRLKRLRKKGLRFDYGSAGAREGSGSTTSYTS</sequence>
<evidence type="ECO:0000313" key="2">
    <source>
        <dbReference type="Proteomes" id="UP000559256"/>
    </source>
</evidence>
<proteinExistence type="predicted"/>
<reference evidence="1 2" key="1">
    <citation type="journal article" date="2020" name="ISME J.">
        <title>Uncovering the hidden diversity of litter-decomposition mechanisms in mushroom-forming fungi.</title>
        <authorList>
            <person name="Floudas D."/>
            <person name="Bentzer J."/>
            <person name="Ahren D."/>
            <person name="Johansson T."/>
            <person name="Persson P."/>
            <person name="Tunlid A."/>
        </authorList>
    </citation>
    <scope>NUCLEOTIDE SEQUENCE [LARGE SCALE GENOMIC DNA]</scope>
    <source>
        <strain evidence="1 2">CBS 291.85</strain>
    </source>
</reference>
<organism evidence="1 2">
    <name type="scientific">Tetrapyrgos nigripes</name>
    <dbReference type="NCBI Taxonomy" id="182062"/>
    <lineage>
        <taxon>Eukaryota</taxon>
        <taxon>Fungi</taxon>
        <taxon>Dikarya</taxon>
        <taxon>Basidiomycota</taxon>
        <taxon>Agaricomycotina</taxon>
        <taxon>Agaricomycetes</taxon>
        <taxon>Agaricomycetidae</taxon>
        <taxon>Agaricales</taxon>
        <taxon>Marasmiineae</taxon>
        <taxon>Marasmiaceae</taxon>
        <taxon>Tetrapyrgos</taxon>
    </lineage>
</organism>
<dbReference type="SUPFAM" id="SSF52047">
    <property type="entry name" value="RNI-like"/>
    <property type="match status" value="1"/>
</dbReference>
<evidence type="ECO:0000313" key="1">
    <source>
        <dbReference type="EMBL" id="KAF5373023.1"/>
    </source>
</evidence>
<protein>
    <submittedName>
        <fullName evidence="1">Uncharacterized protein</fullName>
    </submittedName>
</protein>